<geneLocation type="plasmid" evidence="2 3">
    <name>unnamed7</name>
</geneLocation>
<accession>A0A1V0GZB0</accession>
<name>A0A1V0GZB0_9RHOB</name>
<sequence>MLGRREQSLFLPKFFLALNRSAWICKIWLVVCLLLKTLRLYILFVIKLIIFNQFGCKSPRMGQLHALISFLTMLFSKN</sequence>
<dbReference type="KEGG" id="pye:A6J80_23370"/>
<organism evidence="2 3">
    <name type="scientific">Paracoccus yeei</name>
    <dbReference type="NCBI Taxonomy" id="147645"/>
    <lineage>
        <taxon>Bacteria</taxon>
        <taxon>Pseudomonadati</taxon>
        <taxon>Pseudomonadota</taxon>
        <taxon>Alphaproteobacteria</taxon>
        <taxon>Rhodobacterales</taxon>
        <taxon>Paracoccaceae</taxon>
        <taxon>Paracoccus</taxon>
    </lineage>
</organism>
<keyword evidence="2" id="KW-0614">Plasmid</keyword>
<evidence type="ECO:0000256" key="1">
    <source>
        <dbReference type="SAM" id="Phobius"/>
    </source>
</evidence>
<keyword evidence="1" id="KW-1133">Transmembrane helix</keyword>
<proteinExistence type="predicted"/>
<dbReference type="Proteomes" id="UP000191257">
    <property type="component" value="Plasmid unnamed7"/>
</dbReference>
<feature type="transmembrane region" description="Helical" evidence="1">
    <location>
        <begin position="27"/>
        <end position="51"/>
    </location>
</feature>
<reference evidence="2" key="1">
    <citation type="submission" date="2017-12" db="EMBL/GenBank/DDBJ databases">
        <title>FDA dAtabase for Regulatory Grade micrObial Sequences (FDA-ARGOS): Supporting development and validation of Infectious Disease Dx tests.</title>
        <authorList>
            <person name="Campos J."/>
            <person name="Goldberg B."/>
            <person name="Tallon L."/>
            <person name="Sadzewicz L."/>
            <person name="Sengamalay N."/>
            <person name="Ott S."/>
            <person name="Godinez A."/>
            <person name="Nagaraj S."/>
            <person name="Vyas G."/>
            <person name="Aluvathingal J."/>
            <person name="Nadendla S."/>
            <person name="Geyer C."/>
            <person name="Nandy P."/>
            <person name="Hobson J."/>
            <person name="Sichtig H."/>
        </authorList>
    </citation>
    <scope>NUCLEOTIDE SEQUENCE</scope>
    <source>
        <strain evidence="2">FDAARGOS_252</strain>
        <plasmid evidence="2">unnamed7</plasmid>
    </source>
</reference>
<gene>
    <name evidence="2" type="ORF">A6J80_23370</name>
</gene>
<evidence type="ECO:0000313" key="3">
    <source>
        <dbReference type="Proteomes" id="UP000191257"/>
    </source>
</evidence>
<keyword evidence="1" id="KW-0472">Membrane</keyword>
<dbReference type="AlphaFoldDB" id="A0A1V0GZB0"/>
<keyword evidence="1" id="KW-0812">Transmembrane</keyword>
<evidence type="ECO:0000313" key="2">
    <source>
        <dbReference type="EMBL" id="ARC39206.1"/>
    </source>
</evidence>
<protein>
    <submittedName>
        <fullName evidence="2">Uncharacterized protein</fullName>
    </submittedName>
</protein>
<dbReference type="EMBL" id="CP020447">
    <property type="protein sequence ID" value="ARC39206.1"/>
    <property type="molecule type" value="Genomic_DNA"/>
</dbReference>
<keyword evidence="3" id="KW-1185">Reference proteome</keyword>